<evidence type="ECO:0000259" key="13">
    <source>
        <dbReference type="PROSITE" id="PS51217"/>
    </source>
</evidence>
<evidence type="ECO:0000313" key="14">
    <source>
        <dbReference type="EMBL" id="MQM72466.1"/>
    </source>
</evidence>
<dbReference type="GO" id="GO:0016787">
    <property type="term" value="F:hydrolase activity"/>
    <property type="evidence" value="ECO:0007669"/>
    <property type="project" value="UniProtKB-UniRule"/>
</dbReference>
<dbReference type="Pfam" id="PF00580">
    <property type="entry name" value="UvrD-helicase"/>
    <property type="match status" value="1"/>
</dbReference>
<keyword evidence="15" id="KW-1185">Reference proteome</keyword>
<evidence type="ECO:0000256" key="4">
    <source>
        <dbReference type="ARBA" id="ARBA00022806"/>
    </source>
</evidence>
<dbReference type="InterPro" id="IPR013986">
    <property type="entry name" value="DExx_box_DNA_helicase_dom_sf"/>
</dbReference>
<dbReference type="PANTHER" id="PTHR11070">
    <property type="entry name" value="UVRD / RECB / PCRA DNA HELICASE FAMILY MEMBER"/>
    <property type="match status" value="1"/>
</dbReference>
<dbReference type="GO" id="GO:0005524">
    <property type="term" value="F:ATP binding"/>
    <property type="evidence" value="ECO:0007669"/>
    <property type="project" value="UniProtKB-UniRule"/>
</dbReference>
<proteinExistence type="inferred from homology"/>
<dbReference type="Gene3D" id="1.10.10.160">
    <property type="match status" value="1"/>
</dbReference>
<dbReference type="Pfam" id="PF13361">
    <property type="entry name" value="UvrD_C"/>
    <property type="match status" value="2"/>
</dbReference>
<organism evidence="14 15">
    <name type="scientific">Candidatus Pseudoramibacter fermentans</name>
    <dbReference type="NCBI Taxonomy" id="2594427"/>
    <lineage>
        <taxon>Bacteria</taxon>
        <taxon>Bacillati</taxon>
        <taxon>Bacillota</taxon>
        <taxon>Clostridia</taxon>
        <taxon>Eubacteriales</taxon>
        <taxon>Eubacteriaceae</taxon>
        <taxon>Pseudoramibacter</taxon>
    </lineage>
</organism>
<evidence type="ECO:0000256" key="6">
    <source>
        <dbReference type="ARBA" id="ARBA00023125"/>
    </source>
</evidence>
<keyword evidence="2 11" id="KW-0547">Nucleotide-binding</keyword>
<dbReference type="EMBL" id="VOGB01000004">
    <property type="protein sequence ID" value="MQM72466.1"/>
    <property type="molecule type" value="Genomic_DNA"/>
</dbReference>
<evidence type="ECO:0000256" key="11">
    <source>
        <dbReference type="PROSITE-ProRule" id="PRU00560"/>
    </source>
</evidence>
<feature type="binding site" evidence="11">
    <location>
        <begin position="41"/>
        <end position="48"/>
    </location>
    <ligand>
        <name>ATP</name>
        <dbReference type="ChEBI" id="CHEBI:30616"/>
    </ligand>
</feature>
<dbReference type="Gene3D" id="3.40.50.300">
    <property type="entry name" value="P-loop containing nucleotide triphosphate hydrolases"/>
    <property type="match status" value="2"/>
</dbReference>
<dbReference type="GO" id="GO:0043138">
    <property type="term" value="F:3'-5' DNA helicase activity"/>
    <property type="evidence" value="ECO:0007669"/>
    <property type="project" value="UniProtKB-EC"/>
</dbReference>
<name>A0A6L5GRC8_9FIRM</name>
<evidence type="ECO:0000313" key="15">
    <source>
        <dbReference type="Proteomes" id="UP000473648"/>
    </source>
</evidence>
<keyword evidence="7" id="KW-0413">Isomerase</keyword>
<dbReference type="Proteomes" id="UP000473648">
    <property type="component" value="Unassembled WGS sequence"/>
</dbReference>
<protein>
    <recommendedName>
        <fullName evidence="9">DNA 3'-5' helicase</fullName>
        <ecNumber evidence="9">5.6.2.4</ecNumber>
    </recommendedName>
</protein>
<dbReference type="InterPro" id="IPR000212">
    <property type="entry name" value="DNA_helicase_UvrD/REP"/>
</dbReference>
<feature type="domain" description="UvrD-like helicase C-terminal" evidence="13">
    <location>
        <begin position="296"/>
        <end position="554"/>
    </location>
</feature>
<evidence type="ECO:0000256" key="8">
    <source>
        <dbReference type="ARBA" id="ARBA00034617"/>
    </source>
</evidence>
<dbReference type="InterPro" id="IPR014017">
    <property type="entry name" value="DNA_helicase_UvrD-like_C"/>
</dbReference>
<evidence type="ECO:0000256" key="5">
    <source>
        <dbReference type="ARBA" id="ARBA00022840"/>
    </source>
</evidence>
<dbReference type="InterPro" id="IPR027417">
    <property type="entry name" value="P-loop_NTPase"/>
</dbReference>
<dbReference type="PANTHER" id="PTHR11070:SF2">
    <property type="entry name" value="ATP-DEPENDENT DNA HELICASE SRS2"/>
    <property type="match status" value="1"/>
</dbReference>
<keyword evidence="5 11" id="KW-0067">ATP-binding</keyword>
<evidence type="ECO:0000259" key="12">
    <source>
        <dbReference type="PROSITE" id="PS51198"/>
    </source>
</evidence>
<comment type="similarity">
    <text evidence="1">Belongs to the helicase family. UvrD subfamily.</text>
</comment>
<dbReference type="EC" id="5.6.2.4" evidence="9"/>
<feature type="domain" description="UvrD-like helicase ATP-binding" evidence="12">
    <location>
        <begin position="20"/>
        <end position="295"/>
    </location>
</feature>
<evidence type="ECO:0000256" key="10">
    <source>
        <dbReference type="ARBA" id="ARBA00048988"/>
    </source>
</evidence>
<comment type="catalytic activity">
    <reaction evidence="8">
        <text>Couples ATP hydrolysis with the unwinding of duplex DNA by translocating in the 3'-5' direction.</text>
        <dbReference type="EC" id="5.6.2.4"/>
    </reaction>
</comment>
<evidence type="ECO:0000256" key="9">
    <source>
        <dbReference type="ARBA" id="ARBA00034808"/>
    </source>
</evidence>
<dbReference type="InterPro" id="IPR014016">
    <property type="entry name" value="UvrD-like_ATP-bd"/>
</dbReference>
<dbReference type="SUPFAM" id="SSF52540">
    <property type="entry name" value="P-loop containing nucleoside triphosphate hydrolases"/>
    <property type="match status" value="1"/>
</dbReference>
<dbReference type="GO" id="GO:0003677">
    <property type="term" value="F:DNA binding"/>
    <property type="evidence" value="ECO:0007669"/>
    <property type="project" value="UniProtKB-KW"/>
</dbReference>
<dbReference type="GO" id="GO:0000725">
    <property type="term" value="P:recombinational repair"/>
    <property type="evidence" value="ECO:0007669"/>
    <property type="project" value="TreeGrafter"/>
</dbReference>
<keyword evidence="6" id="KW-0238">DNA-binding</keyword>
<sequence length="718" mass="81663">MRRIEEVDQFLKHGGIAKPLALGDQQLQAVARTEGQTLLLAVPGSGKTTVVICRLAYMIGALGVNPGDILTLTFSRAGAADLAERYRELCGAHLARPRFSTIHSFALSVIRAYERIYNKKAFDVLEDGTQVVREIYRGIYHSWPTDSDMADIQSALSLIQNKMLTRAQIAEVKVGDMPIEKLFGAYSRYKRRHHLMDFDDMLVYAYRLLKKHKRLLNYFKEQYHYLNVDEAQDTSTLQFAIIGLLTGRDGNLLVVGDEDQSIYGFRGASPKELLQFQKRYPKGQVLLMETNRRSTADLVAAADQFIRLNKERYPKHMVTANPKGLKPVRRVVASVEAQYDYLGTAVRQEGKRTAILYRNNDSAIPLIDRFEREHLRYRLKEHSPLFFSHFVVRDIADFFAFAQDMTDYEVFTRIYYKMDCAISKKQMQLVGRKSPETSVFDALFALSDVPDWMADKWADEEAGFKKLAAMPPGPGVHYIVDELGYREHLAFRVQNGCREETLVQKLNILQILAGREPTQDAFFDRLTDLKSLIAHHEVDTTGAVTLSTIHSSKGLEFDKVYIIDAVEGEFPSQAALEDSAEGRALYNEEVRLFYVGVTRARTEVELVSVRGRKESRFVAAYLGEKKQKKRKSAHKKTPLGAVKAAMDRRRELERLRGASAEKAKRWHTGDTLIHKKFGTGKILKIDGVTAAVRFDGEQTPRQIDLAVCEGRHLIRRVQ</sequence>
<gene>
    <name evidence="14" type="ORF">FRC53_03365</name>
</gene>
<keyword evidence="4 11" id="KW-0347">Helicase</keyword>
<evidence type="ECO:0000256" key="1">
    <source>
        <dbReference type="ARBA" id="ARBA00009922"/>
    </source>
</evidence>
<comment type="caution">
    <text evidence="14">The sequence shown here is derived from an EMBL/GenBank/DDBJ whole genome shotgun (WGS) entry which is preliminary data.</text>
</comment>
<dbReference type="Gene3D" id="1.10.486.10">
    <property type="entry name" value="PCRA, domain 4"/>
    <property type="match status" value="1"/>
</dbReference>
<comment type="catalytic activity">
    <reaction evidence="10">
        <text>ATP + H2O = ADP + phosphate + H(+)</text>
        <dbReference type="Rhea" id="RHEA:13065"/>
        <dbReference type="ChEBI" id="CHEBI:15377"/>
        <dbReference type="ChEBI" id="CHEBI:15378"/>
        <dbReference type="ChEBI" id="CHEBI:30616"/>
        <dbReference type="ChEBI" id="CHEBI:43474"/>
        <dbReference type="ChEBI" id="CHEBI:456216"/>
        <dbReference type="EC" id="5.6.2.4"/>
    </reaction>
</comment>
<evidence type="ECO:0000256" key="2">
    <source>
        <dbReference type="ARBA" id="ARBA00022741"/>
    </source>
</evidence>
<dbReference type="CDD" id="cd17932">
    <property type="entry name" value="DEXQc_UvrD"/>
    <property type="match status" value="1"/>
</dbReference>
<evidence type="ECO:0000256" key="7">
    <source>
        <dbReference type="ARBA" id="ARBA00023235"/>
    </source>
</evidence>
<accession>A0A6L5GRC8</accession>
<dbReference type="PROSITE" id="PS51198">
    <property type="entry name" value="UVRD_HELICASE_ATP_BIND"/>
    <property type="match status" value="1"/>
</dbReference>
<reference evidence="14" key="1">
    <citation type="journal article" date="2020" name="Appl. Environ. Microbiol.">
        <title>Medium-Chain Fatty Acid Synthesis by 'Candidatus Weimeria bifida' gen. nov., sp. nov., and 'Candidatus Pseudoramibacter fermentans' sp. nov.</title>
        <authorList>
            <person name="Scarborough M.J."/>
            <person name="Myers K.S."/>
            <person name="Donohue T.J."/>
            <person name="Noguera D.R."/>
        </authorList>
    </citation>
    <scope>NUCLEOTIDE SEQUENCE</scope>
    <source>
        <strain evidence="14">EUB1.1</strain>
    </source>
</reference>
<dbReference type="AlphaFoldDB" id="A0A6L5GRC8"/>
<dbReference type="PROSITE" id="PS51217">
    <property type="entry name" value="UVRD_HELICASE_CTER"/>
    <property type="match status" value="1"/>
</dbReference>
<keyword evidence="3 11" id="KW-0378">Hydrolase</keyword>
<evidence type="ECO:0000256" key="3">
    <source>
        <dbReference type="ARBA" id="ARBA00022801"/>
    </source>
</evidence>